<sequence length="192" mass="19592">MDFNAIVVSGGRSSRLGGTPKAGLSNGRQTLLGSTLAAVDSAAQTVVVGPETLPVPAHVILTREDPPFSGPAAALAAGLAALPADSAAWTLLLAVDMPAVARAVEVLVDAAAAADEATVGFAGVVEGSFQPLAGIYRTEALRRAFSGETENKSVRRLLGALDYETLELPAGSTDDVDTWDSARSLGFSQPTF</sequence>
<gene>
    <name evidence="3" type="ORF">GCM10007359_09120</name>
</gene>
<dbReference type="EMBL" id="BMDC01000001">
    <property type="protein sequence ID" value="GGH60692.1"/>
    <property type="molecule type" value="Genomic_DNA"/>
</dbReference>
<dbReference type="RefSeq" id="WP_188359113.1">
    <property type="nucleotide sequence ID" value="NZ_BMDC01000001.1"/>
</dbReference>
<evidence type="ECO:0000313" key="3">
    <source>
        <dbReference type="EMBL" id="GGH60692.1"/>
    </source>
</evidence>
<dbReference type="GO" id="GO:0016779">
    <property type="term" value="F:nucleotidyltransferase activity"/>
    <property type="evidence" value="ECO:0007669"/>
    <property type="project" value="UniProtKB-ARBA"/>
</dbReference>
<keyword evidence="4" id="KW-1185">Reference proteome</keyword>
<evidence type="ECO:0000259" key="2">
    <source>
        <dbReference type="Pfam" id="PF12804"/>
    </source>
</evidence>
<dbReference type="PANTHER" id="PTHR19136:SF81">
    <property type="entry name" value="MOLYBDENUM COFACTOR GUANYLYLTRANSFERASE"/>
    <property type="match status" value="1"/>
</dbReference>
<keyword evidence="1" id="KW-0808">Transferase</keyword>
<dbReference type="SUPFAM" id="SSF53448">
    <property type="entry name" value="Nucleotide-diphospho-sugar transferases"/>
    <property type="match status" value="1"/>
</dbReference>
<organism evidence="3 4">
    <name type="scientific">Rothia aerolata</name>
    <dbReference type="NCBI Taxonomy" id="1812262"/>
    <lineage>
        <taxon>Bacteria</taxon>
        <taxon>Bacillati</taxon>
        <taxon>Actinomycetota</taxon>
        <taxon>Actinomycetes</taxon>
        <taxon>Micrococcales</taxon>
        <taxon>Micrococcaceae</taxon>
        <taxon>Rothia</taxon>
    </lineage>
</organism>
<dbReference type="InterPro" id="IPR025877">
    <property type="entry name" value="MobA-like_NTP_Trfase"/>
</dbReference>
<protein>
    <recommendedName>
        <fullName evidence="2">MobA-like NTP transferase domain-containing protein</fullName>
    </recommendedName>
</protein>
<dbReference type="InterPro" id="IPR029044">
    <property type="entry name" value="Nucleotide-diphossugar_trans"/>
</dbReference>
<feature type="domain" description="MobA-like NTP transferase" evidence="2">
    <location>
        <begin position="5"/>
        <end position="160"/>
    </location>
</feature>
<dbReference type="PANTHER" id="PTHR19136">
    <property type="entry name" value="MOLYBDENUM COFACTOR GUANYLYLTRANSFERASE"/>
    <property type="match status" value="1"/>
</dbReference>
<dbReference type="Pfam" id="PF12804">
    <property type="entry name" value="NTP_transf_3"/>
    <property type="match status" value="1"/>
</dbReference>
<dbReference type="Proteomes" id="UP000600171">
    <property type="component" value="Unassembled WGS sequence"/>
</dbReference>
<reference evidence="3 4" key="1">
    <citation type="journal article" date="2014" name="Int. J. Syst. Evol. Microbiol.">
        <title>Complete genome sequence of Corynebacterium casei LMG S-19264T (=DSM 44701T), isolated from a smear-ripened cheese.</title>
        <authorList>
            <consortium name="US DOE Joint Genome Institute (JGI-PGF)"/>
            <person name="Walter F."/>
            <person name="Albersmeier A."/>
            <person name="Kalinowski J."/>
            <person name="Ruckert C."/>
        </authorList>
    </citation>
    <scope>NUCLEOTIDE SEQUENCE [LARGE SCALE GENOMIC DNA]</scope>
    <source>
        <strain evidence="3 4">CCM 8669</strain>
    </source>
</reference>
<evidence type="ECO:0000256" key="1">
    <source>
        <dbReference type="ARBA" id="ARBA00022679"/>
    </source>
</evidence>
<proteinExistence type="predicted"/>
<name>A0A917IPP5_9MICC</name>
<dbReference type="Gene3D" id="3.90.550.10">
    <property type="entry name" value="Spore Coat Polysaccharide Biosynthesis Protein SpsA, Chain A"/>
    <property type="match status" value="1"/>
</dbReference>
<evidence type="ECO:0000313" key="4">
    <source>
        <dbReference type="Proteomes" id="UP000600171"/>
    </source>
</evidence>
<dbReference type="AlphaFoldDB" id="A0A917IPP5"/>
<comment type="caution">
    <text evidence="3">The sequence shown here is derived from an EMBL/GenBank/DDBJ whole genome shotgun (WGS) entry which is preliminary data.</text>
</comment>
<accession>A0A917IPP5</accession>